<evidence type="ECO:0000256" key="2">
    <source>
        <dbReference type="ARBA" id="ARBA00006956"/>
    </source>
</evidence>
<dbReference type="CDD" id="cd06085">
    <property type="entry name" value="KOW_Spt5_5"/>
    <property type="match status" value="1"/>
</dbReference>
<evidence type="ECO:0000259" key="12">
    <source>
        <dbReference type="SMART" id="SM00739"/>
    </source>
</evidence>
<evidence type="ECO:0000256" key="1">
    <source>
        <dbReference type="ARBA" id="ARBA00004123"/>
    </source>
</evidence>
<evidence type="ECO:0000256" key="8">
    <source>
        <dbReference type="ARBA" id="ARBA00025870"/>
    </source>
</evidence>
<dbReference type="FunFam" id="2.30.30.30:FF:000018">
    <property type="entry name" value="Transcription elongation factor SPT5"/>
    <property type="match status" value="1"/>
</dbReference>
<comment type="similarity">
    <text evidence="2 9">Belongs to the SPT5 family.</text>
</comment>
<dbReference type="CDD" id="cd06083">
    <property type="entry name" value="KOW_Spt5_3"/>
    <property type="match status" value="1"/>
</dbReference>
<dbReference type="FunFam" id="2.30.30.30:FF:000054">
    <property type="entry name" value="Transcription elongation factor SPT5"/>
    <property type="match status" value="1"/>
</dbReference>
<name>A0A6A6GZW8_VIRVR</name>
<dbReference type="Pfam" id="PF23042">
    <property type="entry name" value="KOW1_SPT5"/>
    <property type="match status" value="1"/>
</dbReference>
<dbReference type="CDD" id="cd06082">
    <property type="entry name" value="KOW_Spt5_2"/>
    <property type="match status" value="1"/>
</dbReference>
<feature type="compositionally biased region" description="Low complexity" evidence="10">
    <location>
        <begin position="1035"/>
        <end position="1049"/>
    </location>
</feature>
<dbReference type="InterPro" id="IPR041978">
    <property type="entry name" value="KOW_Spt5_5"/>
</dbReference>
<comment type="function">
    <text evidence="7 9">The SPT4-SPT5 complex mediates both activation and inhibition of transcription elongation, and plays a role in pre-mRNA processing. This complex seems to be important for the stability of the RNA polymerase II elongation machinery on the chromatin template but not for the inherent ability of this machinery to translocate down the gene.</text>
</comment>
<dbReference type="InterPro" id="IPR039659">
    <property type="entry name" value="SPT5"/>
</dbReference>
<evidence type="ECO:0000256" key="9">
    <source>
        <dbReference type="PIRNR" id="PIRNR036945"/>
    </source>
</evidence>
<dbReference type="InterPro" id="IPR057936">
    <property type="entry name" value="KOWx_Spt5"/>
</dbReference>
<feature type="domain" description="KOW" evidence="12">
    <location>
        <begin position="496"/>
        <end position="523"/>
    </location>
</feature>
<comment type="subcellular location">
    <subcellularLocation>
        <location evidence="1 9">Nucleus</location>
    </subcellularLocation>
</comment>
<feature type="compositionally biased region" description="Acidic residues" evidence="10">
    <location>
        <begin position="81"/>
        <end position="123"/>
    </location>
</feature>
<keyword evidence="4" id="KW-0507">mRNA processing</keyword>
<dbReference type="Pfam" id="PF23037">
    <property type="entry name" value="KOWx_SPT5"/>
    <property type="match status" value="1"/>
</dbReference>
<accession>A0A6A6GZW8</accession>
<feature type="domain" description="KOW" evidence="12">
    <location>
        <begin position="334"/>
        <end position="361"/>
    </location>
</feature>
<dbReference type="InterPro" id="IPR039385">
    <property type="entry name" value="NGN_Euk"/>
</dbReference>
<dbReference type="Gene3D" id="3.30.70.940">
    <property type="entry name" value="NusG, N-terminal domain"/>
    <property type="match status" value="1"/>
</dbReference>
<dbReference type="OrthoDB" id="28901at2759"/>
<feature type="domain" description="NusG-like N-terminal" evidence="11">
    <location>
        <begin position="239"/>
        <end position="330"/>
    </location>
</feature>
<keyword evidence="14" id="KW-1185">Reference proteome</keyword>
<dbReference type="SMART" id="SM00739">
    <property type="entry name" value="KOW"/>
    <property type="match status" value="4"/>
</dbReference>
<feature type="compositionally biased region" description="Basic residues" evidence="10">
    <location>
        <begin position="126"/>
        <end position="135"/>
    </location>
</feature>
<dbReference type="EMBL" id="ML991830">
    <property type="protein sequence ID" value="KAF2231167.1"/>
    <property type="molecule type" value="Genomic_DNA"/>
</dbReference>
<dbReference type="PANTHER" id="PTHR11125">
    <property type="entry name" value="SUPPRESSOR OF TY 5"/>
    <property type="match status" value="1"/>
</dbReference>
<dbReference type="SMART" id="SM00738">
    <property type="entry name" value="NGN"/>
    <property type="match status" value="1"/>
</dbReference>
<keyword evidence="6 9" id="KW-0539">Nucleus</keyword>
<evidence type="ECO:0000256" key="10">
    <source>
        <dbReference type="SAM" id="MobiDB-lite"/>
    </source>
</evidence>
<evidence type="ECO:0000259" key="11">
    <source>
        <dbReference type="SMART" id="SM00738"/>
    </source>
</evidence>
<dbReference type="GO" id="GO:0000785">
    <property type="term" value="C:chromatin"/>
    <property type="evidence" value="ECO:0007669"/>
    <property type="project" value="UniProtKB-ARBA"/>
</dbReference>
<dbReference type="GO" id="GO:0006397">
    <property type="term" value="P:mRNA processing"/>
    <property type="evidence" value="ECO:0007669"/>
    <property type="project" value="UniProtKB-KW"/>
</dbReference>
<gene>
    <name evidence="13" type="ORF">EV356DRAFT_519028</name>
</gene>
<dbReference type="InterPro" id="IPR017071">
    <property type="entry name" value="TF_Spt5_eukaryote"/>
</dbReference>
<dbReference type="InterPro" id="IPR008991">
    <property type="entry name" value="Translation_prot_SH3-like_sf"/>
</dbReference>
<dbReference type="Pfam" id="PF11942">
    <property type="entry name" value="Spt5_N"/>
    <property type="match status" value="1"/>
</dbReference>
<dbReference type="InterPro" id="IPR022581">
    <property type="entry name" value="Spt5_N"/>
</dbReference>
<evidence type="ECO:0000256" key="3">
    <source>
        <dbReference type="ARBA" id="ARBA00020181"/>
    </source>
</evidence>
<dbReference type="CDD" id="cd06084">
    <property type="entry name" value="KOW_Spt5_4"/>
    <property type="match status" value="1"/>
</dbReference>
<dbReference type="Pfam" id="PF23284">
    <property type="entry name" value="KOW2_Spt5"/>
    <property type="match status" value="1"/>
</dbReference>
<feature type="region of interest" description="Disordered" evidence="10">
    <location>
        <begin position="376"/>
        <end position="406"/>
    </location>
</feature>
<dbReference type="InterPro" id="IPR041977">
    <property type="entry name" value="KOW_Spt5_4"/>
</dbReference>
<feature type="domain" description="KOW" evidence="12">
    <location>
        <begin position="766"/>
        <end position="793"/>
    </location>
</feature>
<feature type="compositionally biased region" description="Gly residues" evidence="10">
    <location>
        <begin position="886"/>
        <end position="900"/>
    </location>
</feature>
<feature type="compositionally biased region" description="Polar residues" evidence="10">
    <location>
        <begin position="942"/>
        <end position="969"/>
    </location>
</feature>
<proteinExistence type="inferred from homology"/>
<evidence type="ECO:0000256" key="5">
    <source>
        <dbReference type="ARBA" id="ARBA00023163"/>
    </source>
</evidence>
<feature type="compositionally biased region" description="Acidic residues" evidence="10">
    <location>
        <begin position="143"/>
        <end position="162"/>
    </location>
</feature>
<feature type="compositionally biased region" description="Basic and acidic residues" evidence="10">
    <location>
        <begin position="39"/>
        <end position="54"/>
    </location>
</feature>
<dbReference type="Gene3D" id="2.30.30.30">
    <property type="match status" value="3"/>
</dbReference>
<feature type="region of interest" description="Disordered" evidence="10">
    <location>
        <begin position="823"/>
        <end position="1107"/>
    </location>
</feature>
<dbReference type="FunFam" id="2.30.30.30:FF:000029">
    <property type="entry name" value="Transcription elongation factor SPT5"/>
    <property type="match status" value="1"/>
</dbReference>
<evidence type="ECO:0000256" key="7">
    <source>
        <dbReference type="ARBA" id="ARBA00024691"/>
    </source>
</evidence>
<dbReference type="AlphaFoldDB" id="A0A6A6GZW8"/>
<dbReference type="Pfam" id="PF12815">
    <property type="entry name" value="CTD"/>
    <property type="match status" value="1"/>
</dbReference>
<dbReference type="InterPro" id="IPR041976">
    <property type="entry name" value="KOW_Spt5_3"/>
</dbReference>
<sequence>MASLANQDFGSESEDDDFNPAPAIDSDDERDIKPEDEETSQKPRSEPASRAVREEEYEDEDDDKPPDVNGSGSKAKTNGEGDVEADGEEDGDGDGEGAGGGEDEDEDEEDDEDEDDDDEEDDVQGGHRRKRRKRDPRNQFIDVEAEVDDEDEDVDEDEEGEAVGDFLADTHPDDLNDLPPGADKDDRRHRELDRQRELQASLDAEKQAALLKERYGRNRAAATDAAIMPQRLLLPSVDDPTIWGVRCKPGKEREIVYAIMKRIEDRQNTREPLAITAAFERGGTMAGYIYVEAKKQADVMTACDGVSFLYPRTKMVLIPIGEMPDLLRVNKSKQLEPGAYVRIKRGKYQGDLAQVEDVETNGLEVSVRLVPRLDYGQNEDANASTEKRKRPGFGGGNPAANRPPPRLFSEQEAKRKHGKFLQQVVHLGKKQFTYINDTYIDGFLIKDMKLQHLITEDVNPTLEEVTRFAAREEDGVENLDLTALAATLKAAGANAEYLPGDMVEVYQGEQRGVTGKAISVHGDIVKLTVTEGDLQGQIIEAPVKGLRKKFNEGDHVKVVGASKYHDEVGMIVKIRDDRVTLLTDSNNQEITVFSKDLREATDAGGPTGTSKYDLYDLVQLDAATVACVIKVDRESLRVLDQTGSVRSLLPSNISNKIEKRRNAVATDRDGSEIRVDDTIKEQGGFGERKQGQVLHIHRNFLFALSRTQTENAGVFVVRTANVLTVAAKGGRVNNAGPDLTKMNPMRNNGTQNGGQQMPPPKTFGRDKLLGRTVTIRKGPHKGLLGIVKDTTDSEARVELHTKSKTVNVPKEALLVKDPITGQTIDSWKLGGGRGKPSDMGRTPYGGRTPSAQSGWQGNGGRTPMAAANGGRTPAWNGAGGRTPAWNGGGSGGGGGGGSWASGGRTPAAGGRVGEGGKTPAWGGAGAGDRTVNPYDGSRTAYGGNTSNSAWASSKTPYSSSAGFSGSRTPAWNAGSSNSSTSHHDSGSRTPAHTPYASAPTPSWGPPPSSTSTSNAAASQPTPKPYDAPTPAPGGYSAPTPGAYTAPTPGASGGGYSAPTPGASGGYNAPTPGAYAAPTPGSGGLGATPGAWAAETPGAGEDDDPRYE</sequence>
<dbReference type="CDD" id="cd06081">
    <property type="entry name" value="KOW_Spt5_1"/>
    <property type="match status" value="1"/>
</dbReference>
<dbReference type="InterPro" id="IPR041973">
    <property type="entry name" value="KOW_Spt5_1"/>
</dbReference>
<feature type="domain" description="KOW" evidence="12">
    <location>
        <begin position="549"/>
        <end position="577"/>
    </location>
</feature>
<feature type="compositionally biased region" description="Acidic residues" evidence="10">
    <location>
        <begin position="25"/>
        <end position="38"/>
    </location>
</feature>
<dbReference type="Proteomes" id="UP000800092">
    <property type="component" value="Unassembled WGS sequence"/>
</dbReference>
<dbReference type="Pfam" id="PF03439">
    <property type="entry name" value="Spt5-NGN"/>
    <property type="match status" value="1"/>
</dbReference>
<feature type="compositionally biased region" description="Basic and acidic residues" evidence="10">
    <location>
        <begin position="182"/>
        <end position="195"/>
    </location>
</feature>
<keyword evidence="13" id="KW-0251">Elongation factor</keyword>
<dbReference type="InterPro" id="IPR005100">
    <property type="entry name" value="NGN-domain"/>
</dbReference>
<dbReference type="SUPFAM" id="SSF50104">
    <property type="entry name" value="Translation proteins SH3-like domain"/>
    <property type="match status" value="1"/>
</dbReference>
<dbReference type="InterPro" id="IPR014722">
    <property type="entry name" value="Rib_uL2_dom2"/>
</dbReference>
<evidence type="ECO:0000313" key="14">
    <source>
        <dbReference type="Proteomes" id="UP000800092"/>
    </source>
</evidence>
<dbReference type="PANTHER" id="PTHR11125:SF7">
    <property type="entry name" value="TRANSCRIPTION ELONGATION FACTOR SPT5"/>
    <property type="match status" value="1"/>
</dbReference>
<evidence type="ECO:0000313" key="13">
    <source>
        <dbReference type="EMBL" id="KAF2231167.1"/>
    </source>
</evidence>
<dbReference type="Pfam" id="PF23290">
    <property type="entry name" value="KOW5_SPT5"/>
    <property type="match status" value="1"/>
</dbReference>
<dbReference type="GO" id="GO:0003746">
    <property type="term" value="F:translation elongation factor activity"/>
    <property type="evidence" value="ECO:0007669"/>
    <property type="project" value="UniProtKB-KW"/>
</dbReference>
<dbReference type="InterPro" id="IPR036735">
    <property type="entry name" value="NGN_dom_sf"/>
</dbReference>
<reference evidence="13" key="1">
    <citation type="journal article" date="2020" name="Stud. Mycol.">
        <title>101 Dothideomycetes genomes: a test case for predicting lifestyles and emergence of pathogens.</title>
        <authorList>
            <person name="Haridas S."/>
            <person name="Albert R."/>
            <person name="Binder M."/>
            <person name="Bloem J."/>
            <person name="Labutti K."/>
            <person name="Salamov A."/>
            <person name="Andreopoulos B."/>
            <person name="Baker S."/>
            <person name="Barry K."/>
            <person name="Bills G."/>
            <person name="Bluhm B."/>
            <person name="Cannon C."/>
            <person name="Castanera R."/>
            <person name="Culley D."/>
            <person name="Daum C."/>
            <person name="Ezra D."/>
            <person name="Gonzalez J."/>
            <person name="Henrissat B."/>
            <person name="Kuo A."/>
            <person name="Liang C."/>
            <person name="Lipzen A."/>
            <person name="Lutzoni F."/>
            <person name="Magnuson J."/>
            <person name="Mondo S."/>
            <person name="Nolan M."/>
            <person name="Ohm R."/>
            <person name="Pangilinan J."/>
            <person name="Park H.-J."/>
            <person name="Ramirez L."/>
            <person name="Alfaro M."/>
            <person name="Sun H."/>
            <person name="Tritt A."/>
            <person name="Yoshinaga Y."/>
            <person name="Zwiers L.-H."/>
            <person name="Turgeon B."/>
            <person name="Goodwin S."/>
            <person name="Spatafora J."/>
            <person name="Crous P."/>
            <person name="Grigoriev I."/>
        </authorList>
    </citation>
    <scope>NUCLEOTIDE SEQUENCE</scope>
    <source>
        <strain evidence="13">Tuck. ex Michener</strain>
    </source>
</reference>
<comment type="subunit">
    <text evidence="8">Component of the SPT4-SPT5 complex. Interacts with RNA polymerase II.</text>
</comment>
<feature type="compositionally biased region" description="Gly residues" evidence="10">
    <location>
        <begin position="910"/>
        <end position="926"/>
    </location>
</feature>
<dbReference type="GO" id="GO:0032044">
    <property type="term" value="C:DSIF complex"/>
    <property type="evidence" value="ECO:0007669"/>
    <property type="project" value="TreeGrafter"/>
</dbReference>
<dbReference type="FunFam" id="3.30.70.940:FF:000005">
    <property type="entry name" value="Transcription elongation factor SPT5"/>
    <property type="match status" value="1"/>
</dbReference>
<organism evidence="13 14">
    <name type="scientific">Viridothelium virens</name>
    <name type="common">Speckled blister lichen</name>
    <name type="synonym">Trypethelium virens</name>
    <dbReference type="NCBI Taxonomy" id="1048519"/>
    <lineage>
        <taxon>Eukaryota</taxon>
        <taxon>Fungi</taxon>
        <taxon>Dikarya</taxon>
        <taxon>Ascomycota</taxon>
        <taxon>Pezizomycotina</taxon>
        <taxon>Dothideomycetes</taxon>
        <taxon>Dothideomycetes incertae sedis</taxon>
        <taxon>Trypetheliales</taxon>
        <taxon>Trypetheliaceae</taxon>
        <taxon>Viridothelium</taxon>
    </lineage>
</organism>
<evidence type="ECO:0000256" key="6">
    <source>
        <dbReference type="ARBA" id="ARBA00023242"/>
    </source>
</evidence>
<feature type="compositionally biased region" description="Low complexity" evidence="10">
    <location>
        <begin position="1056"/>
        <end position="1079"/>
    </location>
</feature>
<dbReference type="InterPro" id="IPR041975">
    <property type="entry name" value="KOW_Spt5_2"/>
</dbReference>
<feature type="compositionally biased region" description="Acidic residues" evidence="10">
    <location>
        <begin position="55"/>
        <end position="64"/>
    </location>
</feature>
<dbReference type="GO" id="GO:0032784">
    <property type="term" value="P:regulation of DNA-templated transcription elongation"/>
    <property type="evidence" value="ECO:0007669"/>
    <property type="project" value="InterPro"/>
</dbReference>
<keyword evidence="5 9" id="KW-0804">Transcription</keyword>
<feature type="region of interest" description="Disordered" evidence="10">
    <location>
        <begin position="1"/>
        <end position="195"/>
    </location>
</feature>
<dbReference type="PIRSF" id="PIRSF036945">
    <property type="entry name" value="Spt5"/>
    <property type="match status" value="1"/>
</dbReference>
<feature type="compositionally biased region" description="Low complexity" evidence="10">
    <location>
        <begin position="1009"/>
        <end position="1020"/>
    </location>
</feature>
<evidence type="ECO:0000256" key="4">
    <source>
        <dbReference type="ARBA" id="ARBA00022664"/>
    </source>
</evidence>
<dbReference type="InterPro" id="IPR005824">
    <property type="entry name" value="KOW"/>
</dbReference>
<dbReference type="InterPro" id="IPR006645">
    <property type="entry name" value="NGN-like_dom"/>
</dbReference>
<dbReference type="GO" id="GO:0003729">
    <property type="term" value="F:mRNA binding"/>
    <property type="evidence" value="ECO:0007669"/>
    <property type="project" value="TreeGrafter"/>
</dbReference>
<dbReference type="Pfam" id="PF23291">
    <property type="entry name" value="KOW4_SPT5"/>
    <property type="match status" value="1"/>
</dbReference>
<protein>
    <recommendedName>
        <fullName evidence="3 9">Transcription elongation factor SPT5</fullName>
    </recommendedName>
</protein>
<dbReference type="GO" id="GO:0006357">
    <property type="term" value="P:regulation of transcription by RNA polymerase II"/>
    <property type="evidence" value="ECO:0007669"/>
    <property type="project" value="InterPro"/>
</dbReference>
<dbReference type="GO" id="GO:0006368">
    <property type="term" value="P:transcription elongation by RNA polymerase II"/>
    <property type="evidence" value="ECO:0007669"/>
    <property type="project" value="TreeGrafter"/>
</dbReference>
<feature type="compositionally biased region" description="Polar residues" evidence="10">
    <location>
        <begin position="1"/>
        <end position="10"/>
    </location>
</feature>
<feature type="compositionally biased region" description="Pro residues" evidence="10">
    <location>
        <begin position="1021"/>
        <end position="1031"/>
    </location>
</feature>
<dbReference type="CDD" id="cd09888">
    <property type="entry name" value="NGN_Euk"/>
    <property type="match status" value="1"/>
</dbReference>
<keyword evidence="13" id="KW-0648">Protein biosynthesis</keyword>